<gene>
    <name evidence="1" type="ORF">V8N49_01210</name>
</gene>
<dbReference type="RefSeq" id="WP_048916853.1">
    <property type="nucleotide sequence ID" value="NZ_CAKKMT010000008.1"/>
</dbReference>
<organism evidence="1 2">
    <name type="scientific">Erwinia aphidicola</name>
    <dbReference type="NCBI Taxonomy" id="68334"/>
    <lineage>
        <taxon>Bacteria</taxon>
        <taxon>Pseudomonadati</taxon>
        <taxon>Pseudomonadota</taxon>
        <taxon>Gammaproteobacteria</taxon>
        <taxon>Enterobacterales</taxon>
        <taxon>Erwiniaceae</taxon>
        <taxon>Erwinia</taxon>
    </lineage>
</organism>
<sequence length="70" mass="7820">MTTEDTSYAVLSAPEMDGMFTATAVTEPELLDQCRALVYAITELTNSTARDCLTWLLMERLEIMREVADA</sequence>
<comment type="caution">
    <text evidence="1">The sequence shown here is derived from an EMBL/GenBank/DDBJ whole genome shotgun (WGS) entry which is preliminary data.</text>
</comment>
<keyword evidence="2" id="KW-1185">Reference proteome</keyword>
<name>A0ABU8D9T7_ERWAP</name>
<dbReference type="GeneID" id="89476506"/>
<evidence type="ECO:0000313" key="2">
    <source>
        <dbReference type="Proteomes" id="UP001306592"/>
    </source>
</evidence>
<dbReference type="EMBL" id="JBANEI010000001">
    <property type="protein sequence ID" value="MEI2680292.1"/>
    <property type="molecule type" value="Genomic_DNA"/>
</dbReference>
<dbReference type="Proteomes" id="UP001306592">
    <property type="component" value="Unassembled WGS sequence"/>
</dbReference>
<accession>A0ABU8D9T7</accession>
<proteinExistence type="predicted"/>
<reference evidence="1 2" key="1">
    <citation type="submission" date="2024-02" db="EMBL/GenBank/DDBJ databases">
        <title>First report Erwinia aphidicola in onion in Chile.</title>
        <authorList>
            <person name="Valenzuela M."/>
            <person name="Pena M."/>
            <person name="Dutta B."/>
        </authorList>
    </citation>
    <scope>NUCLEOTIDE SEQUENCE [LARGE SCALE GENOMIC DNA]</scope>
    <source>
        <strain evidence="1 2">QCJ3A</strain>
    </source>
</reference>
<protein>
    <recommendedName>
        <fullName evidence="3">Prophage protein</fullName>
    </recommendedName>
</protein>
<evidence type="ECO:0000313" key="1">
    <source>
        <dbReference type="EMBL" id="MEI2680292.1"/>
    </source>
</evidence>
<evidence type="ECO:0008006" key="3">
    <source>
        <dbReference type="Google" id="ProtNLM"/>
    </source>
</evidence>